<sequence length="504" mass="57365">MQPQYRAYAQQQVPQRSPHAPNQRRGGIGPMMSSGPHPQVPLTQAQIAHQQQAQAQASELAKRRSRKPTDKNLPDGVEDSIVNPEAVQRYKDLRDVERRLDATLTRKRLDVVDSVNHSSKIYQTLRIWVSNTVEDQVWQSNGLNVDAFDFTPNMEASFRVKIRAALLDNQEYEEKGGDKVEEKVEKTEGEEATTSDSKADAPKDAPYRFSHFFKSITVDFDSSRFRNGAEQIVEWKKPETGARNQGPVGTSPTPEFDEFSFKRNGDENMNITIKLYRHEIPERYQLSPELAEVVDMTEATQQEAVMGLWEYVRMSGLQEDEEKRNFRCDDLLKKVVKRGDVGYIPLLNEYVTQHLNPLPPVSLQYTIRVDEEFHKNPQPTIYDVQVLVDNPLRATLQPWLSNPQFASMLKETTALDDQLAKIVQAVSVSKAKHTFFTSLSKDPANFVRNWLSSQKRDLDIVLGESTRSGVDSVNGDEWRRGGSDSIWATQNAKESVNVMLSAQR</sequence>
<dbReference type="EMBL" id="CABFNQ020000476">
    <property type="protein sequence ID" value="CAH0016571.1"/>
    <property type="molecule type" value="Genomic_DNA"/>
</dbReference>
<evidence type="ECO:0000256" key="1">
    <source>
        <dbReference type="SAM" id="MobiDB-lite"/>
    </source>
</evidence>
<feature type="compositionally biased region" description="Polar residues" evidence="1">
    <location>
        <begin position="1"/>
        <end position="15"/>
    </location>
</feature>
<dbReference type="CDD" id="cd10568">
    <property type="entry name" value="SWIB_like"/>
    <property type="match status" value="1"/>
</dbReference>
<dbReference type="InterPro" id="IPR003121">
    <property type="entry name" value="SWIB_MDM2_domain"/>
</dbReference>
<dbReference type="Pfam" id="PF02201">
    <property type="entry name" value="SWIB"/>
    <property type="match status" value="1"/>
</dbReference>
<dbReference type="SMART" id="SM00151">
    <property type="entry name" value="SWIB"/>
    <property type="match status" value="1"/>
</dbReference>
<feature type="domain" description="DM2" evidence="2">
    <location>
        <begin position="279"/>
        <end position="357"/>
    </location>
</feature>
<organism evidence="3 4">
    <name type="scientific">Clonostachys rhizophaga</name>
    <dbReference type="NCBI Taxonomy" id="160324"/>
    <lineage>
        <taxon>Eukaryota</taxon>
        <taxon>Fungi</taxon>
        <taxon>Dikarya</taxon>
        <taxon>Ascomycota</taxon>
        <taxon>Pezizomycotina</taxon>
        <taxon>Sordariomycetes</taxon>
        <taxon>Hypocreomycetidae</taxon>
        <taxon>Hypocreales</taxon>
        <taxon>Bionectriaceae</taxon>
        <taxon>Clonostachys</taxon>
    </lineage>
</organism>
<evidence type="ECO:0000313" key="3">
    <source>
        <dbReference type="EMBL" id="CAH0016571.1"/>
    </source>
</evidence>
<gene>
    <name evidence="3" type="ORF">CRHIZ90672A_00017669</name>
</gene>
<dbReference type="SUPFAM" id="SSF47592">
    <property type="entry name" value="SWIB/MDM2 domain"/>
    <property type="match status" value="1"/>
</dbReference>
<feature type="compositionally biased region" description="Basic and acidic residues" evidence="1">
    <location>
        <begin position="172"/>
        <end position="189"/>
    </location>
</feature>
<dbReference type="InterPro" id="IPR019835">
    <property type="entry name" value="SWIB_domain"/>
</dbReference>
<feature type="region of interest" description="Disordered" evidence="1">
    <location>
        <begin position="172"/>
        <end position="201"/>
    </location>
</feature>
<reference evidence="3" key="1">
    <citation type="submission" date="2021-10" db="EMBL/GenBank/DDBJ databases">
        <authorList>
            <person name="Piombo E."/>
        </authorList>
    </citation>
    <scope>NUCLEOTIDE SEQUENCE</scope>
</reference>
<keyword evidence="4" id="KW-1185">Reference proteome</keyword>
<dbReference type="PANTHER" id="PTHR13844">
    <property type="entry name" value="SWI/SNF-RELATED MATRIX-ASSOCIATED ACTIN-DEPENDENT REGULATOR OF CHROMATIN SUBFAMILY D"/>
    <property type="match status" value="1"/>
</dbReference>
<proteinExistence type="predicted"/>
<evidence type="ECO:0000313" key="4">
    <source>
        <dbReference type="Proteomes" id="UP000696573"/>
    </source>
</evidence>
<feature type="compositionally biased region" description="Low complexity" evidence="1">
    <location>
        <begin position="44"/>
        <end position="57"/>
    </location>
</feature>
<comment type="caution">
    <text evidence="3">The sequence shown here is derived from an EMBL/GenBank/DDBJ whole genome shotgun (WGS) entry which is preliminary data.</text>
</comment>
<accession>A0A9N9V3X4</accession>
<dbReference type="PROSITE" id="PS51925">
    <property type="entry name" value="SWIB_MDM2"/>
    <property type="match status" value="1"/>
</dbReference>
<evidence type="ECO:0000259" key="2">
    <source>
        <dbReference type="PROSITE" id="PS51925"/>
    </source>
</evidence>
<dbReference type="Gene3D" id="1.10.245.10">
    <property type="entry name" value="SWIB/MDM2 domain"/>
    <property type="match status" value="1"/>
</dbReference>
<dbReference type="OrthoDB" id="10263741at2759"/>
<dbReference type="AlphaFoldDB" id="A0A9N9V3X4"/>
<dbReference type="InterPro" id="IPR036885">
    <property type="entry name" value="SWIB_MDM2_dom_sf"/>
</dbReference>
<name>A0A9N9V3X4_9HYPO</name>
<feature type="region of interest" description="Disordered" evidence="1">
    <location>
        <begin position="1"/>
        <end position="80"/>
    </location>
</feature>
<protein>
    <recommendedName>
        <fullName evidence="2">DM2 domain-containing protein</fullName>
    </recommendedName>
</protein>
<dbReference type="Proteomes" id="UP000696573">
    <property type="component" value="Unassembled WGS sequence"/>
</dbReference>